<dbReference type="InterPro" id="IPR050194">
    <property type="entry name" value="Glycosyltransferase_grp1"/>
</dbReference>
<dbReference type="PANTHER" id="PTHR45947">
    <property type="entry name" value="SULFOQUINOVOSYL TRANSFERASE SQD2"/>
    <property type="match status" value="1"/>
</dbReference>
<name>A0ABW0KMA8_9BACT</name>
<evidence type="ECO:0000259" key="1">
    <source>
        <dbReference type="Pfam" id="PF00534"/>
    </source>
</evidence>
<keyword evidence="2" id="KW-0808">Transferase</keyword>
<accession>A0ABW0KMA8</accession>
<protein>
    <submittedName>
        <fullName evidence="2">Glycosyltransferase family 4 protein</fullName>
        <ecNumber evidence="2">2.4.-.-</ecNumber>
    </submittedName>
</protein>
<organism evidence="2 3">
    <name type="scientific">Prosthecobacter fluviatilis</name>
    <dbReference type="NCBI Taxonomy" id="445931"/>
    <lineage>
        <taxon>Bacteria</taxon>
        <taxon>Pseudomonadati</taxon>
        <taxon>Verrucomicrobiota</taxon>
        <taxon>Verrucomicrobiia</taxon>
        <taxon>Verrucomicrobiales</taxon>
        <taxon>Verrucomicrobiaceae</taxon>
        <taxon>Prosthecobacter</taxon>
    </lineage>
</organism>
<gene>
    <name evidence="2" type="ORF">ACFQDI_05860</name>
</gene>
<dbReference type="GO" id="GO:0016757">
    <property type="term" value="F:glycosyltransferase activity"/>
    <property type="evidence" value="ECO:0007669"/>
    <property type="project" value="UniProtKB-KW"/>
</dbReference>
<keyword evidence="2" id="KW-0328">Glycosyltransferase</keyword>
<dbReference type="EMBL" id="JBHSMQ010000002">
    <property type="protein sequence ID" value="MFC5454375.1"/>
    <property type="molecule type" value="Genomic_DNA"/>
</dbReference>
<dbReference type="PANTHER" id="PTHR45947:SF13">
    <property type="entry name" value="TRANSFERASE"/>
    <property type="match status" value="1"/>
</dbReference>
<proteinExistence type="predicted"/>
<dbReference type="InterPro" id="IPR001296">
    <property type="entry name" value="Glyco_trans_1"/>
</dbReference>
<evidence type="ECO:0000313" key="3">
    <source>
        <dbReference type="Proteomes" id="UP001596052"/>
    </source>
</evidence>
<feature type="domain" description="Glycosyl transferase family 1" evidence="1">
    <location>
        <begin position="212"/>
        <end position="373"/>
    </location>
</feature>
<dbReference type="Proteomes" id="UP001596052">
    <property type="component" value="Unassembled WGS sequence"/>
</dbReference>
<dbReference type="Gene3D" id="3.40.50.2000">
    <property type="entry name" value="Glycogen Phosphorylase B"/>
    <property type="match status" value="2"/>
</dbReference>
<reference evidence="3" key="1">
    <citation type="journal article" date="2019" name="Int. J. Syst. Evol. Microbiol.">
        <title>The Global Catalogue of Microorganisms (GCM) 10K type strain sequencing project: providing services to taxonomists for standard genome sequencing and annotation.</title>
        <authorList>
            <consortium name="The Broad Institute Genomics Platform"/>
            <consortium name="The Broad Institute Genome Sequencing Center for Infectious Disease"/>
            <person name="Wu L."/>
            <person name="Ma J."/>
        </authorList>
    </citation>
    <scope>NUCLEOTIDE SEQUENCE [LARGE SCALE GENOMIC DNA]</scope>
    <source>
        <strain evidence="3">CGMCC 4.1469</strain>
    </source>
</reference>
<dbReference type="CDD" id="cd03801">
    <property type="entry name" value="GT4_PimA-like"/>
    <property type="match status" value="1"/>
</dbReference>
<comment type="caution">
    <text evidence="2">The sequence shown here is derived from an EMBL/GenBank/DDBJ whole genome shotgun (WGS) entry which is preliminary data.</text>
</comment>
<dbReference type="EC" id="2.4.-.-" evidence="2"/>
<evidence type="ECO:0000313" key="2">
    <source>
        <dbReference type="EMBL" id="MFC5454375.1"/>
    </source>
</evidence>
<dbReference type="Pfam" id="PF00534">
    <property type="entry name" value="Glycos_transf_1"/>
    <property type="match status" value="1"/>
</dbReference>
<keyword evidence="3" id="KW-1185">Reference proteome</keyword>
<sequence>MTTGVLQVFNRYLSPGGEEMSVERIFQHLSARHDMSRCFFDSAEWKNADAPGAAGQLKRLFYNKESRARFEAALDASGASAALFHNIFPVGSPSLYHAALQRRLPVVQYLHNYRPFSVGGTLHADGRLVQDAIYGSYWKEVLAGAWQGSVVKSAVFAVMLKALHRSGWLQSVKAWIAISDFMRQKLVSAGALPEARVHTLRHAWDAMPHPPAVEDAGYYLFMGRLVDNKGVVPLLDAWDALRAQLGKKTPPLHIAGEGPLSDAVQQRIRTNPYIGQLGHTGGETKREALRRCRAVIVPSTWWEPLGLVVYEAYDYSKPVLAAKSGGLSETVRHDVTGLLHEPGDVQGIVHDVLAMEATPATARLVMGSAGRQWLLRETSPRAWLNRFEEILAGALAA</sequence>
<dbReference type="SUPFAM" id="SSF53756">
    <property type="entry name" value="UDP-Glycosyltransferase/glycogen phosphorylase"/>
    <property type="match status" value="1"/>
</dbReference>